<keyword evidence="2" id="KW-0732">Signal</keyword>
<gene>
    <name evidence="3" type="ORF">niasHS_012904</name>
</gene>
<name>A0ABD2IBM3_HETSC</name>
<evidence type="ECO:0000256" key="1">
    <source>
        <dbReference type="SAM" id="MobiDB-lite"/>
    </source>
</evidence>
<feature type="compositionally biased region" description="Low complexity" evidence="1">
    <location>
        <begin position="70"/>
        <end position="81"/>
    </location>
</feature>
<proteinExistence type="predicted"/>
<feature type="chain" id="PRO_5044787791" description="Secreted protein" evidence="2">
    <location>
        <begin position="27"/>
        <end position="97"/>
    </location>
</feature>
<feature type="region of interest" description="Disordered" evidence="1">
    <location>
        <begin position="56"/>
        <end position="97"/>
    </location>
</feature>
<evidence type="ECO:0000313" key="3">
    <source>
        <dbReference type="EMBL" id="KAL3077714.1"/>
    </source>
</evidence>
<evidence type="ECO:0000313" key="4">
    <source>
        <dbReference type="Proteomes" id="UP001620645"/>
    </source>
</evidence>
<dbReference type="Proteomes" id="UP001620645">
    <property type="component" value="Unassembled WGS sequence"/>
</dbReference>
<organism evidence="3 4">
    <name type="scientific">Heterodera schachtii</name>
    <name type="common">Sugarbeet cyst nematode worm</name>
    <name type="synonym">Tylenchus schachtii</name>
    <dbReference type="NCBI Taxonomy" id="97005"/>
    <lineage>
        <taxon>Eukaryota</taxon>
        <taxon>Metazoa</taxon>
        <taxon>Ecdysozoa</taxon>
        <taxon>Nematoda</taxon>
        <taxon>Chromadorea</taxon>
        <taxon>Rhabditida</taxon>
        <taxon>Tylenchina</taxon>
        <taxon>Tylenchomorpha</taxon>
        <taxon>Tylenchoidea</taxon>
        <taxon>Heteroderidae</taxon>
        <taxon>Heteroderinae</taxon>
        <taxon>Heterodera</taxon>
    </lineage>
</organism>
<comment type="caution">
    <text evidence="3">The sequence shown here is derived from an EMBL/GenBank/DDBJ whole genome shotgun (WGS) entry which is preliminary data.</text>
</comment>
<dbReference type="AlphaFoldDB" id="A0ABD2IBM3"/>
<evidence type="ECO:0008006" key="5">
    <source>
        <dbReference type="Google" id="ProtNLM"/>
    </source>
</evidence>
<protein>
    <recommendedName>
        <fullName evidence="5">Secreted protein</fullName>
    </recommendedName>
</protein>
<reference evidence="3 4" key="1">
    <citation type="submission" date="2024-10" db="EMBL/GenBank/DDBJ databases">
        <authorList>
            <person name="Kim D."/>
        </authorList>
    </citation>
    <scope>NUCLEOTIDE SEQUENCE [LARGE SCALE GENOMIC DNA]</scope>
    <source>
        <strain evidence="3">Taebaek</strain>
    </source>
</reference>
<feature type="signal peptide" evidence="2">
    <location>
        <begin position="1"/>
        <end position="26"/>
    </location>
</feature>
<keyword evidence="4" id="KW-1185">Reference proteome</keyword>
<evidence type="ECO:0000256" key="2">
    <source>
        <dbReference type="SAM" id="SignalP"/>
    </source>
</evidence>
<dbReference type="EMBL" id="JBICCN010000321">
    <property type="protein sequence ID" value="KAL3077714.1"/>
    <property type="molecule type" value="Genomic_DNA"/>
</dbReference>
<accession>A0ABD2IBM3</accession>
<sequence>MFFRCALNVFFSFFVICLLFRGVALALSSCGFDSTDIDTSVIDCYIAEHSVPPLGSCKTTTEMPPTIEMQPRQQQKKPPTQKTRRKRQRTKAPALEN</sequence>